<dbReference type="AlphaFoldDB" id="H1KXF4"/>
<dbReference type="GO" id="GO:0016740">
    <property type="term" value="F:transferase activity"/>
    <property type="evidence" value="ECO:0007669"/>
    <property type="project" value="UniProtKB-KW"/>
</dbReference>
<gene>
    <name evidence="2" type="ORF">MetfoDRAFT_0477</name>
</gene>
<feature type="transmembrane region" description="Helical" evidence="1">
    <location>
        <begin position="7"/>
        <end position="24"/>
    </location>
</feature>
<sequence length="53" mass="5930">MKKETKIKIIIFMNTILIAMTLYALLTGRILVTLVGIVCIINGILALKRAKEE</sequence>
<keyword evidence="1" id="KW-0812">Transmembrane</keyword>
<proteinExistence type="predicted"/>
<organism evidence="2 3">
    <name type="scientific">Methanotorris formicicus Mc-S-70</name>
    <dbReference type="NCBI Taxonomy" id="647171"/>
    <lineage>
        <taxon>Archaea</taxon>
        <taxon>Methanobacteriati</taxon>
        <taxon>Methanobacteriota</taxon>
        <taxon>Methanomada group</taxon>
        <taxon>Methanococci</taxon>
        <taxon>Methanococcales</taxon>
        <taxon>Methanocaldococcaceae</taxon>
        <taxon>Methanotorris</taxon>
    </lineage>
</organism>
<keyword evidence="2" id="KW-0808">Transferase</keyword>
<evidence type="ECO:0000256" key="1">
    <source>
        <dbReference type="SAM" id="Phobius"/>
    </source>
</evidence>
<evidence type="ECO:0000313" key="2">
    <source>
        <dbReference type="EMBL" id="EHP88257.1"/>
    </source>
</evidence>
<dbReference type="EMBL" id="AGJL01000009">
    <property type="protein sequence ID" value="EHP88257.1"/>
    <property type="molecule type" value="Genomic_DNA"/>
</dbReference>
<dbReference type="OrthoDB" id="65733at2157"/>
<comment type="caution">
    <text evidence="2">The sequence shown here is derived from an EMBL/GenBank/DDBJ whole genome shotgun (WGS) entry which is preliminary data.</text>
</comment>
<keyword evidence="1" id="KW-1133">Transmembrane helix</keyword>
<evidence type="ECO:0000313" key="3">
    <source>
        <dbReference type="Proteomes" id="UP000003706"/>
    </source>
</evidence>
<dbReference type="Proteomes" id="UP000003706">
    <property type="component" value="Unassembled WGS sequence"/>
</dbReference>
<feature type="transmembrane region" description="Helical" evidence="1">
    <location>
        <begin position="30"/>
        <end position="47"/>
    </location>
</feature>
<protein>
    <submittedName>
        <fullName evidence="2">UbiA prenyltransferase</fullName>
    </submittedName>
</protein>
<name>H1KXF4_9EURY</name>
<keyword evidence="3" id="KW-1185">Reference proteome</keyword>
<reference evidence="2 3" key="1">
    <citation type="submission" date="2011-09" db="EMBL/GenBank/DDBJ databases">
        <title>The draft genome of Methanotorris formicicus Mc-S-70.</title>
        <authorList>
            <consortium name="US DOE Joint Genome Institute (JGI-PGF)"/>
            <person name="Lucas S."/>
            <person name="Han J."/>
            <person name="Lapidus A."/>
            <person name="Cheng J.-F."/>
            <person name="Goodwin L."/>
            <person name="Pitluck S."/>
            <person name="Peters L."/>
            <person name="Land M.L."/>
            <person name="Hauser L."/>
            <person name="Sieprawska-Lupa M."/>
            <person name="Takai K."/>
            <person name="Miyazaki J."/>
            <person name="Whitman W."/>
            <person name="Woyke T.J."/>
        </authorList>
    </citation>
    <scope>NUCLEOTIDE SEQUENCE [LARGE SCALE GENOMIC DNA]</scope>
    <source>
        <strain evidence="2 3">Mc-S-70</strain>
    </source>
</reference>
<dbReference type="RefSeq" id="WP_007043921.1">
    <property type="nucleotide sequence ID" value="NZ_AGJL01000009.1"/>
</dbReference>
<accession>H1KXF4</accession>
<dbReference type="STRING" id="647171.MetfoDRAFT_0477"/>
<keyword evidence="1" id="KW-0472">Membrane</keyword>